<keyword evidence="2" id="KW-1133">Transmembrane helix</keyword>
<evidence type="ECO:0000256" key="1">
    <source>
        <dbReference type="SAM" id="MobiDB-lite"/>
    </source>
</evidence>
<keyword evidence="2" id="KW-0472">Membrane</keyword>
<accession>A0ABT6WIZ1</accession>
<dbReference type="EMBL" id="JASCTH010000008">
    <property type="protein sequence ID" value="MDI6099692.1"/>
    <property type="molecule type" value="Genomic_DNA"/>
</dbReference>
<feature type="transmembrane region" description="Helical" evidence="2">
    <location>
        <begin position="39"/>
        <end position="60"/>
    </location>
</feature>
<comment type="caution">
    <text evidence="3">The sequence shown here is derived from an EMBL/GenBank/DDBJ whole genome shotgun (WGS) entry which is preliminary data.</text>
</comment>
<gene>
    <name evidence="3" type="ORF">QLQ12_13900</name>
</gene>
<feature type="transmembrane region" description="Helical" evidence="2">
    <location>
        <begin position="12"/>
        <end position="33"/>
    </location>
</feature>
<evidence type="ECO:0000256" key="2">
    <source>
        <dbReference type="SAM" id="Phobius"/>
    </source>
</evidence>
<sequence length="302" mass="34536">MPESPSKYHTLFRGTLNVSVVLIGLASGVAQLTDVPTRIAQWVLTAVFLACLLYFVVRLWQLAFVVKIRELKTDLHDATQLLALQQAGHQHYLDAIQRISDREKPLFSETLDVLVTIGADDDSDRIVEKRITTPEPLVTHRTMRPIVATDTDRLTRLDEISFKTLRPVGGTITALPLEQSRLLRVWLIFDPAMTTPTEWQVEYRPRGLWNPLRRRGWDQLVWEDRLPTASGTPSAFTRFEMTFSFPDSDQPPSVKERQGYGWMSEPERDAGGRWEVVWRDEKPAGRRYVWDLTQPVGGARAS</sequence>
<name>A0ABT6WIZ1_9ACTN</name>
<keyword evidence="4" id="KW-1185">Reference proteome</keyword>
<proteinExistence type="predicted"/>
<dbReference type="Proteomes" id="UP001241758">
    <property type="component" value="Unassembled WGS sequence"/>
</dbReference>
<organism evidence="3 4">
    <name type="scientific">Actinoplanes sandaracinus</name>
    <dbReference type="NCBI Taxonomy" id="3045177"/>
    <lineage>
        <taxon>Bacteria</taxon>
        <taxon>Bacillati</taxon>
        <taxon>Actinomycetota</taxon>
        <taxon>Actinomycetes</taxon>
        <taxon>Micromonosporales</taxon>
        <taxon>Micromonosporaceae</taxon>
        <taxon>Actinoplanes</taxon>
    </lineage>
</organism>
<reference evidence="3 4" key="1">
    <citation type="submission" date="2023-05" db="EMBL/GenBank/DDBJ databases">
        <title>Actinoplanes sp. NEAU-A12 genome sequencing.</title>
        <authorList>
            <person name="Wang Z.-S."/>
        </authorList>
    </citation>
    <scope>NUCLEOTIDE SEQUENCE [LARGE SCALE GENOMIC DNA]</scope>
    <source>
        <strain evidence="3 4">NEAU-A12</strain>
    </source>
</reference>
<keyword evidence="2" id="KW-0812">Transmembrane</keyword>
<protein>
    <submittedName>
        <fullName evidence="3">Uncharacterized protein</fullName>
    </submittedName>
</protein>
<dbReference type="RefSeq" id="WP_282760017.1">
    <property type="nucleotide sequence ID" value="NZ_JASCTH010000008.1"/>
</dbReference>
<evidence type="ECO:0000313" key="4">
    <source>
        <dbReference type="Proteomes" id="UP001241758"/>
    </source>
</evidence>
<feature type="region of interest" description="Disordered" evidence="1">
    <location>
        <begin position="247"/>
        <end position="267"/>
    </location>
</feature>
<evidence type="ECO:0000313" key="3">
    <source>
        <dbReference type="EMBL" id="MDI6099692.1"/>
    </source>
</evidence>